<dbReference type="InterPro" id="IPR037518">
    <property type="entry name" value="MPN"/>
</dbReference>
<organism evidence="4 5">
    <name type="scientific">Thelohanellus kitauei</name>
    <name type="common">Myxosporean</name>
    <dbReference type="NCBI Taxonomy" id="669202"/>
    <lineage>
        <taxon>Eukaryota</taxon>
        <taxon>Metazoa</taxon>
        <taxon>Cnidaria</taxon>
        <taxon>Myxozoa</taxon>
        <taxon>Myxosporea</taxon>
        <taxon>Bivalvulida</taxon>
        <taxon>Platysporina</taxon>
        <taxon>Myxobolidae</taxon>
        <taxon>Thelohanellus</taxon>
    </lineage>
</organism>
<dbReference type="Proteomes" id="UP000031668">
    <property type="component" value="Unassembled WGS sequence"/>
</dbReference>
<dbReference type="Pfam" id="PF05021">
    <property type="entry name" value="NPL4"/>
    <property type="match status" value="1"/>
</dbReference>
<dbReference type="GO" id="GO:0031625">
    <property type="term" value="F:ubiquitin protein ligase binding"/>
    <property type="evidence" value="ECO:0007669"/>
    <property type="project" value="TreeGrafter"/>
</dbReference>
<evidence type="ECO:0000313" key="5">
    <source>
        <dbReference type="Proteomes" id="UP000031668"/>
    </source>
</evidence>
<keyword evidence="5" id="KW-1185">Reference proteome</keyword>
<dbReference type="PIRSF" id="PIRSF010052">
    <property type="entry name" value="Polyub_prc_Npl4"/>
    <property type="match status" value="1"/>
</dbReference>
<dbReference type="InterPro" id="IPR007717">
    <property type="entry name" value="NPL4_C"/>
</dbReference>
<evidence type="ECO:0000256" key="2">
    <source>
        <dbReference type="SAM" id="MobiDB-lite"/>
    </source>
</evidence>
<dbReference type="OMA" id="KWSRTGR"/>
<evidence type="ECO:0000313" key="4">
    <source>
        <dbReference type="EMBL" id="KII61767.1"/>
    </source>
</evidence>
<dbReference type="PROSITE" id="PS50249">
    <property type="entry name" value="MPN"/>
    <property type="match status" value="1"/>
</dbReference>
<gene>
    <name evidence="4" type="ORF">RF11_15836</name>
</gene>
<dbReference type="PANTHER" id="PTHR12710:SF0">
    <property type="entry name" value="NUCLEAR PROTEIN LOCALIZATION PROTEIN 4 HOMOLOG"/>
    <property type="match status" value="1"/>
</dbReference>
<comment type="similarity">
    <text evidence="1">Belongs to the NPL4 family.</text>
</comment>
<protein>
    <submittedName>
        <fullName evidence="4">Nuclear protein localization protein 4</fullName>
    </submittedName>
</protein>
<dbReference type="Pfam" id="PF05020">
    <property type="entry name" value="zf-NPL4"/>
    <property type="match status" value="1"/>
</dbReference>
<evidence type="ECO:0000256" key="1">
    <source>
        <dbReference type="ARBA" id="ARBA00011025"/>
    </source>
</evidence>
<dbReference type="InterPro" id="IPR016563">
    <property type="entry name" value="Npl4"/>
</dbReference>
<name>A0A0C2IY33_THEKT</name>
<dbReference type="EMBL" id="JWZT01005261">
    <property type="protein sequence ID" value="KII61767.1"/>
    <property type="molecule type" value="Genomic_DNA"/>
</dbReference>
<dbReference type="CDD" id="cd08061">
    <property type="entry name" value="MPN_NPL4"/>
    <property type="match status" value="1"/>
</dbReference>
<dbReference type="AlphaFoldDB" id="A0A0C2IY33"/>
<accession>A0A0C2IY33</accession>
<dbReference type="GO" id="GO:0006511">
    <property type="term" value="P:ubiquitin-dependent protein catabolic process"/>
    <property type="evidence" value="ECO:0007669"/>
    <property type="project" value="InterPro"/>
</dbReference>
<dbReference type="InterPro" id="IPR007716">
    <property type="entry name" value="NPL4_Zn-bd_put"/>
</dbReference>
<feature type="region of interest" description="Disordered" evidence="2">
    <location>
        <begin position="537"/>
        <end position="563"/>
    </location>
</feature>
<dbReference type="GO" id="GO:0043130">
    <property type="term" value="F:ubiquitin binding"/>
    <property type="evidence" value="ECO:0007669"/>
    <property type="project" value="TreeGrafter"/>
</dbReference>
<dbReference type="OrthoDB" id="10251089at2759"/>
<dbReference type="GO" id="GO:0005634">
    <property type="term" value="C:nucleus"/>
    <property type="evidence" value="ECO:0007669"/>
    <property type="project" value="TreeGrafter"/>
</dbReference>
<dbReference type="PANTHER" id="PTHR12710">
    <property type="entry name" value="NUCLEAR PROTEIN LOCALIZATION 4"/>
    <property type="match status" value="1"/>
</dbReference>
<proteinExistence type="inferred from homology"/>
<evidence type="ECO:0000259" key="3">
    <source>
        <dbReference type="PROSITE" id="PS50249"/>
    </source>
</evidence>
<reference evidence="4 5" key="1">
    <citation type="journal article" date="2014" name="Genome Biol. Evol.">
        <title>The genome of the myxosporean Thelohanellus kitauei shows adaptations to nutrient acquisition within its fish host.</title>
        <authorList>
            <person name="Yang Y."/>
            <person name="Xiong J."/>
            <person name="Zhou Z."/>
            <person name="Huo F."/>
            <person name="Miao W."/>
            <person name="Ran C."/>
            <person name="Liu Y."/>
            <person name="Zhang J."/>
            <person name="Feng J."/>
            <person name="Wang M."/>
            <person name="Wang M."/>
            <person name="Wang L."/>
            <person name="Yao B."/>
        </authorList>
    </citation>
    <scope>NUCLEOTIDE SEQUENCE [LARGE SCALE GENOMIC DNA]</scope>
    <source>
        <strain evidence="4">Wuqing</strain>
    </source>
</reference>
<comment type="caution">
    <text evidence="4">The sequence shown here is derived from an EMBL/GenBank/DDBJ whole genome shotgun (WGS) entry which is preliminary data.</text>
</comment>
<feature type="domain" description="MPN" evidence="3">
    <location>
        <begin position="204"/>
        <end position="341"/>
    </location>
</feature>
<sequence>MVSTNAMIIGVQGPEGSIKLKISETDTFSHIIKKIEESYPNLPVVYRLWRDPRKDEEILLSGMKHNFEFGDRIYVEFVQPRMIVTEDDVDKTIENNPGIINVEKTKECNHANEVKCLKCCPIRVHESAYLDKIEPPLKYMSFHVFMRRLLDGCNNKNNFQLDEIRCKLTPGCTNHQPYPAGICTKCQPPCLTLKHQEFRHVDNIMFEGHEDVDVFIGFWRRSMCQRIGYLYGKYEVLDNIPLGIRASVHCIYEPPQNNTFCSIKLLDDPFENDFNTCAQALGYKKVGWILTDLLIDPQEKGNVMETRSASTYHLSAQECITAAHFQNLHPNICKYSPSGVFGSKFVTVVVTGNDKGQIDFHGWQVSNQCMALVRDSCLVPTVDEPALAYVRESSHSQYVPDVFYQDEDEYKNKITKLARPVPVEYFLVDVPTGFPLNPTIQPKSSPFPVANRNELGVFQTFNGFEDFINDPISSLKDLHLISFLYSKLEPDLKEHLIDICRYFSLNDHESLEAAISDYKFSNIITFIRLNQAVKSNESSMNQSNPQNSFPSPDQSSNRTVDQDNSMAPWACPVCTYENLIPTHDDEGFLCCEMCRIPK</sequence>